<protein>
    <submittedName>
        <fullName evidence="2">SGL domain-containing protein</fullName>
    </submittedName>
</protein>
<dbReference type="SUPFAM" id="SSF63829">
    <property type="entry name" value="Calcium-dependent phosphotriesterase"/>
    <property type="match status" value="1"/>
</dbReference>
<proteinExistence type="predicted"/>
<sequence length="472" mass="53675">MERELVPRRHLRPVLLLLAGTSRRLCPRPFAEQLDPRTNRTHSSRCAARIAHLLLRGASAERDVRFGGFEDDGWISLNKHSGKPHNAIYTTYGTFKAQKTLEKPRTALRSLILRNLEIRWIRGVRRTSPERSCRRGDYCIEIPRILQLPDSPLCVSLSRILTTTMTEKPSDTSNHQRLKEMFLHLTPQGAVIPYGICMDSNEHIWVASKGGLFKFDAKEKKVLFERKNPFPKKMAPYCQVLYHDNKIVYATTEDKQKLTEFRIFDLEGNMQHESFIDGKIQNLVVSPSGDLFLTKQPTEAEESIIYKTSIDCPLGWDEFCSIDENAFQAMCVLDDNTLAVATVALPVNMYSKQSIKLIDIEKEKIVGTFSEKGKEDGQVFFPRGMTKHGDDLIIMDKTGRLQRFNREGKFLEVSARIDAYLGNGLITEADEAIITCSGIVLDKEGTTICDDWLERIRLDGSTWKTEPLTASS</sequence>
<name>A0A1I8A8S1_9BILA</name>
<dbReference type="Gene3D" id="2.120.10.30">
    <property type="entry name" value="TolB, C-terminal domain"/>
    <property type="match status" value="1"/>
</dbReference>
<evidence type="ECO:0000313" key="1">
    <source>
        <dbReference type="Proteomes" id="UP000095287"/>
    </source>
</evidence>
<evidence type="ECO:0000313" key="2">
    <source>
        <dbReference type="WBParaSite" id="L893_g33718.t1"/>
    </source>
</evidence>
<accession>A0A1I8A8S1</accession>
<reference evidence="2" key="1">
    <citation type="submission" date="2016-11" db="UniProtKB">
        <authorList>
            <consortium name="WormBaseParasite"/>
        </authorList>
    </citation>
    <scope>IDENTIFICATION</scope>
</reference>
<dbReference type="AlphaFoldDB" id="A0A1I8A8S1"/>
<keyword evidence="1" id="KW-1185">Reference proteome</keyword>
<dbReference type="Gene3D" id="2.130.10.10">
    <property type="entry name" value="YVTN repeat-like/Quinoprotein amine dehydrogenase"/>
    <property type="match status" value="1"/>
</dbReference>
<dbReference type="WBParaSite" id="L893_g33718.t1">
    <property type="protein sequence ID" value="L893_g33718.t1"/>
    <property type="gene ID" value="L893_g33718"/>
</dbReference>
<dbReference type="InterPro" id="IPR015943">
    <property type="entry name" value="WD40/YVTN_repeat-like_dom_sf"/>
</dbReference>
<dbReference type="InterPro" id="IPR011042">
    <property type="entry name" value="6-blade_b-propeller_TolB-like"/>
</dbReference>
<dbReference type="Proteomes" id="UP000095287">
    <property type="component" value="Unplaced"/>
</dbReference>
<organism evidence="1 2">
    <name type="scientific">Steinernema glaseri</name>
    <dbReference type="NCBI Taxonomy" id="37863"/>
    <lineage>
        <taxon>Eukaryota</taxon>
        <taxon>Metazoa</taxon>
        <taxon>Ecdysozoa</taxon>
        <taxon>Nematoda</taxon>
        <taxon>Chromadorea</taxon>
        <taxon>Rhabditida</taxon>
        <taxon>Tylenchina</taxon>
        <taxon>Panagrolaimomorpha</taxon>
        <taxon>Strongyloidoidea</taxon>
        <taxon>Steinernematidae</taxon>
        <taxon>Steinernema</taxon>
    </lineage>
</organism>